<keyword evidence="3" id="KW-1185">Reference proteome</keyword>
<protein>
    <recommendedName>
        <fullName evidence="4">ABC-2 type transport system permease protein</fullName>
    </recommendedName>
</protein>
<feature type="transmembrane region" description="Helical" evidence="1">
    <location>
        <begin position="132"/>
        <end position="151"/>
    </location>
</feature>
<keyword evidence="1" id="KW-0472">Membrane</keyword>
<keyword evidence="1" id="KW-1133">Transmembrane helix</keyword>
<feature type="transmembrane region" description="Helical" evidence="1">
    <location>
        <begin position="485"/>
        <end position="508"/>
    </location>
</feature>
<feature type="transmembrane region" description="Helical" evidence="1">
    <location>
        <begin position="99"/>
        <end position="126"/>
    </location>
</feature>
<keyword evidence="1" id="KW-0812">Transmembrane</keyword>
<proteinExistence type="predicted"/>
<feature type="transmembrane region" description="Helical" evidence="1">
    <location>
        <begin position="273"/>
        <end position="294"/>
    </location>
</feature>
<sequence length="522" mass="54733">MVAHVLRLRLALLAGAVRGERPVRAVLALVATVAVTAAICIAVLGLGSAPLPTARTVIVLSSAAAFVAFLLGPMFTGVPDQLDPRRFGPFGVDEKRMPWILALASLVSVPSTALIVVHAFFIITVISFDGVAWPLAVLAGAVSVISTTLAARIGMAVSAIALPERRSRELTVLFTIPIIVIAFPVAAYFASMRWDGHVPHAVASATSVVGFTPLAAPQALLFHIAAGEVGAAWASGLIGLATLAGLLALWIYLVRRMLTTIERPYTVRERTGLGWFSVLPTNAFGAVAARSLVYWLRDRRYIVNVLIVPIAGVLTVLPLMVAGVPPWAAALIPVPLMALFFGWLPHNDVAYDSTALWIHVASGVRGVPDRLGRLVPVLLVAVPVLAVAISVTLAFIGEWRLLLPMIGLAAALLLTGFGMSSISSVVAPYAVSRPGDSPFQQPQRSSSHGSFGAAGTFLGALVASAPTIWLFVLTVVDGDGHALSAFWSGTLTGVVVLVVGAGIGGSIFERRGARLMEFVETT</sequence>
<feature type="transmembrane region" description="Helical" evidence="1">
    <location>
        <begin position="327"/>
        <end position="344"/>
    </location>
</feature>
<evidence type="ECO:0000313" key="3">
    <source>
        <dbReference type="Proteomes" id="UP001501591"/>
    </source>
</evidence>
<feature type="transmembrane region" description="Helical" evidence="1">
    <location>
        <begin position="58"/>
        <end position="78"/>
    </location>
</feature>
<feature type="transmembrane region" description="Helical" evidence="1">
    <location>
        <begin position="451"/>
        <end position="473"/>
    </location>
</feature>
<organism evidence="2 3">
    <name type="scientific">Microbacterium soli</name>
    <dbReference type="NCBI Taxonomy" id="446075"/>
    <lineage>
        <taxon>Bacteria</taxon>
        <taxon>Bacillati</taxon>
        <taxon>Actinomycetota</taxon>
        <taxon>Actinomycetes</taxon>
        <taxon>Micrococcales</taxon>
        <taxon>Microbacteriaceae</taxon>
        <taxon>Microbacterium</taxon>
    </lineage>
</organism>
<dbReference type="EMBL" id="BAABCP010000001">
    <property type="protein sequence ID" value="GAA3943518.1"/>
    <property type="molecule type" value="Genomic_DNA"/>
</dbReference>
<feature type="transmembrane region" description="Helical" evidence="1">
    <location>
        <begin position="172"/>
        <end position="190"/>
    </location>
</feature>
<comment type="caution">
    <text evidence="2">The sequence shown here is derived from an EMBL/GenBank/DDBJ whole genome shotgun (WGS) entry which is preliminary data.</text>
</comment>
<feature type="transmembrane region" description="Helical" evidence="1">
    <location>
        <begin position="202"/>
        <end position="224"/>
    </location>
</feature>
<dbReference type="RefSeq" id="WP_344819599.1">
    <property type="nucleotide sequence ID" value="NZ_BAABCP010000001.1"/>
</dbReference>
<gene>
    <name evidence="2" type="ORF">GCM10022383_21710</name>
</gene>
<feature type="transmembrane region" description="Helical" evidence="1">
    <location>
        <begin position="301"/>
        <end position="321"/>
    </location>
</feature>
<feature type="transmembrane region" description="Helical" evidence="1">
    <location>
        <begin position="231"/>
        <end position="253"/>
    </location>
</feature>
<accession>A0ABP7NDF1</accession>
<feature type="transmembrane region" description="Helical" evidence="1">
    <location>
        <begin position="374"/>
        <end position="396"/>
    </location>
</feature>
<reference evidence="3" key="1">
    <citation type="journal article" date="2019" name="Int. J. Syst. Evol. Microbiol.">
        <title>The Global Catalogue of Microorganisms (GCM) 10K type strain sequencing project: providing services to taxonomists for standard genome sequencing and annotation.</title>
        <authorList>
            <consortium name="The Broad Institute Genomics Platform"/>
            <consortium name="The Broad Institute Genome Sequencing Center for Infectious Disease"/>
            <person name="Wu L."/>
            <person name="Ma J."/>
        </authorList>
    </citation>
    <scope>NUCLEOTIDE SEQUENCE [LARGE SCALE GENOMIC DNA]</scope>
    <source>
        <strain evidence="3">JCM 17024</strain>
    </source>
</reference>
<evidence type="ECO:0000313" key="2">
    <source>
        <dbReference type="EMBL" id="GAA3943518.1"/>
    </source>
</evidence>
<name>A0ABP7NDF1_9MICO</name>
<feature type="transmembrane region" description="Helical" evidence="1">
    <location>
        <begin position="402"/>
        <end position="431"/>
    </location>
</feature>
<dbReference type="Proteomes" id="UP001501591">
    <property type="component" value="Unassembled WGS sequence"/>
</dbReference>
<feature type="transmembrane region" description="Helical" evidence="1">
    <location>
        <begin position="25"/>
        <end position="46"/>
    </location>
</feature>
<evidence type="ECO:0000256" key="1">
    <source>
        <dbReference type="SAM" id="Phobius"/>
    </source>
</evidence>
<evidence type="ECO:0008006" key="4">
    <source>
        <dbReference type="Google" id="ProtNLM"/>
    </source>
</evidence>